<sequence length="313" mass="34597">MSIFLRSLTRTLARPAYTTCKPFPSQHFTGVLFAAARPTSFGTRGITTGHLRPLVQRETSLSQLIQDSIRYATHKSRRFRPVGRGSGGSGSSGYGNRGNSWRPSFQDRIPDNAIIWGILAVNGLVYLAWQRAIYDYKSLQDPTPYIWLRENFTTSAKNLREGRIWTLLTSAFSHEGAGHIFVNSLTFFFMAPPVLSALGKPAFFVLYLGGGLVSSLTSLWFNNVYKPKPNYSSHGASGAMYAVISFLACAAPRATFQLYGIIPVPAWLCVSGLFLYDVYSSINDKQEGTDTAGHVGGVLGGICYFLARRFRIF</sequence>
<evidence type="ECO:0000313" key="2">
    <source>
        <dbReference type="Proteomes" id="UP001055072"/>
    </source>
</evidence>
<accession>A0ACB8UEL7</accession>
<dbReference type="Proteomes" id="UP001055072">
    <property type="component" value="Unassembled WGS sequence"/>
</dbReference>
<organism evidence="1 2">
    <name type="scientific">Irpex rosettiformis</name>
    <dbReference type="NCBI Taxonomy" id="378272"/>
    <lineage>
        <taxon>Eukaryota</taxon>
        <taxon>Fungi</taxon>
        <taxon>Dikarya</taxon>
        <taxon>Basidiomycota</taxon>
        <taxon>Agaricomycotina</taxon>
        <taxon>Agaricomycetes</taxon>
        <taxon>Polyporales</taxon>
        <taxon>Irpicaceae</taxon>
        <taxon>Irpex</taxon>
    </lineage>
</organism>
<dbReference type="EMBL" id="MU274903">
    <property type="protein sequence ID" value="KAI0092750.1"/>
    <property type="molecule type" value="Genomic_DNA"/>
</dbReference>
<gene>
    <name evidence="1" type="ORF">BDY19DRAFT_983336</name>
</gene>
<keyword evidence="2" id="KW-1185">Reference proteome</keyword>
<protein>
    <submittedName>
        <fullName evidence="1">Uncharacterized protein</fullName>
    </submittedName>
</protein>
<comment type="caution">
    <text evidence="1">The sequence shown here is derived from an EMBL/GenBank/DDBJ whole genome shotgun (WGS) entry which is preliminary data.</text>
</comment>
<proteinExistence type="predicted"/>
<name>A0ACB8UEL7_9APHY</name>
<evidence type="ECO:0000313" key="1">
    <source>
        <dbReference type="EMBL" id="KAI0092750.1"/>
    </source>
</evidence>
<reference evidence="1" key="1">
    <citation type="journal article" date="2021" name="Environ. Microbiol.">
        <title>Gene family expansions and transcriptome signatures uncover fungal adaptations to wood decay.</title>
        <authorList>
            <person name="Hage H."/>
            <person name="Miyauchi S."/>
            <person name="Viragh M."/>
            <person name="Drula E."/>
            <person name="Min B."/>
            <person name="Chaduli D."/>
            <person name="Navarro D."/>
            <person name="Favel A."/>
            <person name="Norest M."/>
            <person name="Lesage-Meessen L."/>
            <person name="Balint B."/>
            <person name="Merenyi Z."/>
            <person name="de Eugenio L."/>
            <person name="Morin E."/>
            <person name="Martinez A.T."/>
            <person name="Baldrian P."/>
            <person name="Stursova M."/>
            <person name="Martinez M.J."/>
            <person name="Novotny C."/>
            <person name="Magnuson J.K."/>
            <person name="Spatafora J.W."/>
            <person name="Maurice S."/>
            <person name="Pangilinan J."/>
            <person name="Andreopoulos W."/>
            <person name="LaButti K."/>
            <person name="Hundley H."/>
            <person name="Na H."/>
            <person name="Kuo A."/>
            <person name="Barry K."/>
            <person name="Lipzen A."/>
            <person name="Henrissat B."/>
            <person name="Riley R."/>
            <person name="Ahrendt S."/>
            <person name="Nagy L.G."/>
            <person name="Grigoriev I.V."/>
            <person name="Martin F."/>
            <person name="Rosso M.N."/>
        </authorList>
    </citation>
    <scope>NUCLEOTIDE SEQUENCE</scope>
    <source>
        <strain evidence="1">CBS 384.51</strain>
    </source>
</reference>